<organism evidence="12 13">
    <name type="scientific">Halomonas halmophila</name>
    <dbReference type="NCBI Taxonomy" id="252"/>
    <lineage>
        <taxon>Bacteria</taxon>
        <taxon>Pseudomonadati</taxon>
        <taxon>Pseudomonadota</taxon>
        <taxon>Gammaproteobacteria</taxon>
        <taxon>Oceanospirillales</taxon>
        <taxon>Halomonadaceae</taxon>
        <taxon>Halomonas</taxon>
    </lineage>
</organism>
<keyword evidence="9" id="KW-0460">Magnesium</keyword>
<evidence type="ECO:0000256" key="3">
    <source>
        <dbReference type="ARBA" id="ARBA00019010"/>
    </source>
</evidence>
<dbReference type="GO" id="GO:0005737">
    <property type="term" value="C:cytoplasm"/>
    <property type="evidence" value="ECO:0007669"/>
    <property type="project" value="UniProtKB-SubCell"/>
</dbReference>
<reference evidence="12 13" key="1">
    <citation type="submission" date="2019-06" db="EMBL/GenBank/DDBJ databases">
        <title>Whole genome shotgun sequence of Halomonas halmophila NBRC 15537.</title>
        <authorList>
            <person name="Hosoyama A."/>
            <person name="Uohara A."/>
            <person name="Ohji S."/>
            <person name="Ichikawa N."/>
        </authorList>
    </citation>
    <scope>NUCLEOTIDE SEQUENCE [LARGE SCALE GENOMIC DNA]</scope>
    <source>
        <strain evidence="12 13">NBRC 15537</strain>
    </source>
</reference>
<evidence type="ECO:0000256" key="9">
    <source>
        <dbReference type="ARBA" id="ARBA00022842"/>
    </source>
</evidence>
<keyword evidence="8" id="KW-0067">ATP-binding</keyword>
<dbReference type="EMBL" id="BJOC01000010">
    <property type="protein sequence ID" value="GED21466.1"/>
    <property type="molecule type" value="Genomic_DNA"/>
</dbReference>
<keyword evidence="6" id="KW-0479">Metal-binding</keyword>
<evidence type="ECO:0000256" key="8">
    <source>
        <dbReference type="ARBA" id="ARBA00022840"/>
    </source>
</evidence>
<dbReference type="InterPro" id="IPR003442">
    <property type="entry name" value="T6A_TsaE"/>
</dbReference>
<dbReference type="Pfam" id="PF02367">
    <property type="entry name" value="TsaE"/>
    <property type="match status" value="1"/>
</dbReference>
<comment type="subcellular location">
    <subcellularLocation>
        <location evidence="1">Cytoplasm</location>
    </subcellularLocation>
</comment>
<dbReference type="Proteomes" id="UP000319812">
    <property type="component" value="Unassembled WGS sequence"/>
</dbReference>
<dbReference type="AlphaFoldDB" id="A0A4Y4EWH0"/>
<comment type="caution">
    <text evidence="12">The sequence shown here is derived from an EMBL/GenBank/DDBJ whole genome shotgun (WGS) entry which is preliminary data.</text>
</comment>
<keyword evidence="13" id="KW-1185">Reference proteome</keyword>
<keyword evidence="4" id="KW-0963">Cytoplasm</keyword>
<proteinExistence type="inferred from homology"/>
<name>A0A4Y4EWH0_9GAMM</name>
<evidence type="ECO:0000256" key="7">
    <source>
        <dbReference type="ARBA" id="ARBA00022741"/>
    </source>
</evidence>
<gene>
    <name evidence="12" type="ORF">HHA01_04430</name>
</gene>
<evidence type="ECO:0000256" key="1">
    <source>
        <dbReference type="ARBA" id="ARBA00004496"/>
    </source>
</evidence>
<evidence type="ECO:0000256" key="5">
    <source>
        <dbReference type="ARBA" id="ARBA00022694"/>
    </source>
</evidence>
<keyword evidence="12" id="KW-0808">Transferase</keyword>
<dbReference type="NCBIfam" id="TIGR00150">
    <property type="entry name" value="T6A_YjeE"/>
    <property type="match status" value="1"/>
</dbReference>
<comment type="similarity">
    <text evidence="2">Belongs to the TsaE family.</text>
</comment>
<dbReference type="PANTHER" id="PTHR33540:SF2">
    <property type="entry name" value="TRNA THREONYLCARBAMOYLADENOSINE BIOSYNTHESIS PROTEIN TSAE"/>
    <property type="match status" value="1"/>
</dbReference>
<evidence type="ECO:0000256" key="4">
    <source>
        <dbReference type="ARBA" id="ARBA00022490"/>
    </source>
</evidence>
<dbReference type="PANTHER" id="PTHR33540">
    <property type="entry name" value="TRNA THREONYLCARBAMOYLADENOSINE BIOSYNTHESIS PROTEIN TSAE"/>
    <property type="match status" value="1"/>
</dbReference>
<dbReference type="GO" id="GO:0046872">
    <property type="term" value="F:metal ion binding"/>
    <property type="evidence" value="ECO:0007669"/>
    <property type="project" value="UniProtKB-KW"/>
</dbReference>
<sequence length="180" mass="19756">MTMQWRLADEDRQVALGEALGRALAGQGSVYLEGELGAGKTTLTRGILRAHGHQGAVKSPTYTLVEPYELGEVRVHHFDLYRLGDPEELEFIGGRDLLGEAALCVIEWPERGRGWLPEPDVRVQLYLDEPGRVAVLHAGTDHGRRVLECLAAGMPAQDDHPASRHDGRGKDMAGKDEQDS</sequence>
<dbReference type="GO" id="GO:0016740">
    <property type="term" value="F:transferase activity"/>
    <property type="evidence" value="ECO:0007669"/>
    <property type="project" value="UniProtKB-KW"/>
</dbReference>
<evidence type="ECO:0000256" key="10">
    <source>
        <dbReference type="ARBA" id="ARBA00032441"/>
    </source>
</evidence>
<dbReference type="InterPro" id="IPR027417">
    <property type="entry name" value="P-loop_NTPase"/>
</dbReference>
<evidence type="ECO:0000256" key="2">
    <source>
        <dbReference type="ARBA" id="ARBA00007599"/>
    </source>
</evidence>
<evidence type="ECO:0000313" key="12">
    <source>
        <dbReference type="EMBL" id="GED21466.1"/>
    </source>
</evidence>
<accession>A0A4Y4EWH0</accession>
<evidence type="ECO:0000256" key="11">
    <source>
        <dbReference type="SAM" id="MobiDB-lite"/>
    </source>
</evidence>
<keyword evidence="5" id="KW-0819">tRNA processing</keyword>
<dbReference type="GO" id="GO:0005524">
    <property type="term" value="F:ATP binding"/>
    <property type="evidence" value="ECO:0007669"/>
    <property type="project" value="UniProtKB-KW"/>
</dbReference>
<dbReference type="Gene3D" id="3.40.50.300">
    <property type="entry name" value="P-loop containing nucleotide triphosphate hydrolases"/>
    <property type="match status" value="1"/>
</dbReference>
<feature type="region of interest" description="Disordered" evidence="11">
    <location>
        <begin position="154"/>
        <end position="180"/>
    </location>
</feature>
<dbReference type="SUPFAM" id="SSF52540">
    <property type="entry name" value="P-loop containing nucleoside triphosphate hydrolases"/>
    <property type="match status" value="1"/>
</dbReference>
<evidence type="ECO:0000256" key="6">
    <source>
        <dbReference type="ARBA" id="ARBA00022723"/>
    </source>
</evidence>
<keyword evidence="7" id="KW-0547">Nucleotide-binding</keyword>
<protein>
    <recommendedName>
        <fullName evidence="3">tRNA threonylcarbamoyladenosine biosynthesis protein TsaE</fullName>
    </recommendedName>
    <alternativeName>
        <fullName evidence="10">t(6)A37 threonylcarbamoyladenosine biosynthesis protein TsaE</fullName>
    </alternativeName>
</protein>
<evidence type="ECO:0000313" key="13">
    <source>
        <dbReference type="Proteomes" id="UP000319812"/>
    </source>
</evidence>
<dbReference type="GO" id="GO:0002949">
    <property type="term" value="P:tRNA threonylcarbamoyladenosine modification"/>
    <property type="evidence" value="ECO:0007669"/>
    <property type="project" value="InterPro"/>
</dbReference>
<feature type="compositionally biased region" description="Basic and acidic residues" evidence="11">
    <location>
        <begin position="157"/>
        <end position="180"/>
    </location>
</feature>